<reference evidence="1" key="1">
    <citation type="submission" date="2024-07" db="EMBL/GenBank/DDBJ databases">
        <authorList>
            <person name="Yu S.T."/>
        </authorList>
    </citation>
    <scope>NUCLEOTIDE SEQUENCE</scope>
    <source>
        <strain evidence="1">R02</strain>
    </source>
</reference>
<proteinExistence type="predicted"/>
<evidence type="ECO:0008006" key="2">
    <source>
        <dbReference type="Google" id="ProtNLM"/>
    </source>
</evidence>
<sequence length="53" mass="5054">MTAGAAGAPQVVVVGGGAAGLSLAHRLVETGAGAAYVPSLFCVKTNDAPSSVR</sequence>
<evidence type="ECO:0000313" key="1">
    <source>
        <dbReference type="EMBL" id="XDP97028.1"/>
    </source>
</evidence>
<dbReference type="EMBL" id="CP163429">
    <property type="protein sequence ID" value="XDP97028.1"/>
    <property type="molecule type" value="Genomic_DNA"/>
</dbReference>
<name>A0AB39LSZ5_9ACTN</name>
<protein>
    <recommendedName>
        <fullName evidence="2">FAD-binding domain-containing protein</fullName>
    </recommendedName>
</protein>
<gene>
    <name evidence="1" type="ORF">AB5J57_27440</name>
</gene>
<dbReference type="AlphaFoldDB" id="A0AB39LSZ5"/>
<accession>A0AB39LSZ5</accession>
<organism evidence="1">
    <name type="scientific">Streptomyces sp. R02</name>
    <dbReference type="NCBI Taxonomy" id="3238623"/>
    <lineage>
        <taxon>Bacteria</taxon>
        <taxon>Bacillati</taxon>
        <taxon>Actinomycetota</taxon>
        <taxon>Actinomycetes</taxon>
        <taxon>Kitasatosporales</taxon>
        <taxon>Streptomycetaceae</taxon>
        <taxon>Streptomyces</taxon>
    </lineage>
</organism>
<dbReference type="RefSeq" id="WP_369159751.1">
    <property type="nucleotide sequence ID" value="NZ_CP163429.1"/>
</dbReference>